<evidence type="ECO:0000313" key="12">
    <source>
        <dbReference type="Proteomes" id="UP000085678"/>
    </source>
</evidence>
<dbReference type="PRINTS" id="PR00376">
    <property type="entry name" value="IL1BCENZYME"/>
</dbReference>
<evidence type="ECO:0000313" key="13">
    <source>
        <dbReference type="RefSeq" id="XP_013416922.1"/>
    </source>
</evidence>
<evidence type="ECO:0000256" key="3">
    <source>
        <dbReference type="ARBA" id="ARBA00022703"/>
    </source>
</evidence>
<feature type="non-terminal residue" evidence="13">
    <location>
        <position position="1"/>
    </location>
</feature>
<dbReference type="OrthoDB" id="6286214at2759"/>
<dbReference type="FunCoup" id="A0A1S3K319">
    <property type="interactions" value="128"/>
</dbReference>
<evidence type="ECO:0000256" key="2">
    <source>
        <dbReference type="ARBA" id="ARBA00022670"/>
    </source>
</evidence>
<feature type="active site" evidence="7">
    <location>
        <position position="274"/>
    </location>
</feature>
<dbReference type="SUPFAM" id="SSF52129">
    <property type="entry name" value="Caspase-like"/>
    <property type="match status" value="1"/>
</dbReference>
<dbReference type="InterPro" id="IPR029030">
    <property type="entry name" value="Caspase-like_dom_sf"/>
</dbReference>
<dbReference type="RefSeq" id="XP_013416922.1">
    <property type="nucleotide sequence ID" value="XM_013561468.1"/>
</dbReference>
<keyword evidence="4" id="KW-0378">Hydrolase</keyword>
<dbReference type="PIRSF" id="PIRSF038001">
    <property type="entry name" value="Caspase_ICE"/>
    <property type="match status" value="1"/>
</dbReference>
<dbReference type="PROSITE" id="PS50207">
    <property type="entry name" value="CASPASE_P10"/>
    <property type="match status" value="1"/>
</dbReference>
<dbReference type="InterPro" id="IPR001315">
    <property type="entry name" value="CARD"/>
</dbReference>
<dbReference type="KEGG" id="lak:106178332"/>
<dbReference type="PROSITE" id="PS01121">
    <property type="entry name" value="CASPASE_HIS"/>
    <property type="match status" value="1"/>
</dbReference>
<dbReference type="CDD" id="cd01671">
    <property type="entry name" value="CARD"/>
    <property type="match status" value="1"/>
</dbReference>
<evidence type="ECO:0000256" key="5">
    <source>
        <dbReference type="ARBA" id="ARBA00022807"/>
    </source>
</evidence>
<dbReference type="Pfam" id="PF00619">
    <property type="entry name" value="CARD"/>
    <property type="match status" value="1"/>
</dbReference>
<dbReference type="InterPro" id="IPR011600">
    <property type="entry name" value="Pept_C14_caspase"/>
</dbReference>
<feature type="domain" description="Caspase family p20" evidence="10">
    <location>
        <begin position="155"/>
        <end position="278"/>
    </location>
</feature>
<dbReference type="InParanoid" id="A0A1S3K319"/>
<keyword evidence="6" id="KW-0865">Zymogen</keyword>
<keyword evidence="3" id="KW-0053">Apoptosis</keyword>
<dbReference type="InterPro" id="IPR001309">
    <property type="entry name" value="Pept_C14_p20"/>
</dbReference>
<dbReference type="InterPro" id="IPR011029">
    <property type="entry name" value="DEATH-like_dom_sf"/>
</dbReference>
<evidence type="ECO:0000256" key="1">
    <source>
        <dbReference type="ARBA" id="ARBA00010134"/>
    </source>
</evidence>
<dbReference type="GO" id="GO:0004197">
    <property type="term" value="F:cysteine-type endopeptidase activity"/>
    <property type="evidence" value="ECO:0007669"/>
    <property type="project" value="InterPro"/>
</dbReference>
<feature type="active site" evidence="7">
    <location>
        <position position="231"/>
    </location>
</feature>
<sequence length="403" mass="45807">HYSVGLQSHLLKYVVIAVRFNNPIKTLNFVFQAERTRRNKVAKILDVVPRRGPKAFEHFYYALIVTGQGHLADLIWPERVTQTHAETASRKFVITHEQASTNQDDEDDDNLPEKFPTPDIADTTVIENLKDVQDPKLRALLTNPKEDTYQNFSKPKGRAVIINNVLFGGDKDRKGSEKDATQLQRLFEKLNYKVVTHSDLTAEKMLVTLKEESKLSDHEAYHSFVLIILSHGAKGVVYGTDWNELSLPVIIELFNGTNCPFLVNKPKLFFIQACQGENADPSSEDTKADGDFFGYLNNLELARREEQTDGSGVSVRARADILVAMATVPNYVSWHKESLGTWFIIALVYIISRFAHKYEICKLLTKVNHLVSKAETKDKCNQVARFSTSLRKDFYFFPGLHQS</sequence>
<dbReference type="PANTHER" id="PTHR47901">
    <property type="entry name" value="CASPASE RECRUITMENT DOMAIN-CONTAINING PROTEIN 18"/>
    <property type="match status" value="1"/>
</dbReference>
<keyword evidence="12" id="KW-1185">Reference proteome</keyword>
<keyword evidence="5" id="KW-0788">Thiol protease</keyword>
<dbReference type="InterPro" id="IPR002138">
    <property type="entry name" value="Pept_C14_p10"/>
</dbReference>
<dbReference type="InterPro" id="IPR015917">
    <property type="entry name" value="Pept_C14A"/>
</dbReference>
<accession>A0A1S3K319</accession>
<dbReference type="PROSITE" id="PS01122">
    <property type="entry name" value="CASPASE_CYS"/>
    <property type="match status" value="1"/>
</dbReference>
<dbReference type="SUPFAM" id="SSF47986">
    <property type="entry name" value="DEATH domain"/>
    <property type="match status" value="1"/>
</dbReference>
<dbReference type="STRING" id="7574.A0A1S3K319"/>
<dbReference type="InterPro" id="IPR002398">
    <property type="entry name" value="Pept_C14"/>
</dbReference>
<dbReference type="AlphaFoldDB" id="A0A1S3K319"/>
<evidence type="ECO:0000256" key="6">
    <source>
        <dbReference type="ARBA" id="ARBA00023145"/>
    </source>
</evidence>
<evidence type="ECO:0000256" key="7">
    <source>
        <dbReference type="PIRSR" id="PIRSR038001-1"/>
    </source>
</evidence>
<reference evidence="13" key="1">
    <citation type="submission" date="2025-08" db="UniProtKB">
        <authorList>
            <consortium name="RefSeq"/>
        </authorList>
    </citation>
    <scope>IDENTIFICATION</scope>
    <source>
        <tissue evidence="13">Gonads</tissue>
    </source>
</reference>
<dbReference type="GeneID" id="106178332"/>
<evidence type="ECO:0000259" key="9">
    <source>
        <dbReference type="PROSITE" id="PS50207"/>
    </source>
</evidence>
<dbReference type="Proteomes" id="UP000085678">
    <property type="component" value="Unplaced"/>
</dbReference>
<evidence type="ECO:0000256" key="8">
    <source>
        <dbReference type="RuleBase" id="RU003971"/>
    </source>
</evidence>
<dbReference type="Gene3D" id="3.40.50.1460">
    <property type="match status" value="1"/>
</dbReference>
<keyword evidence="2" id="KW-0645">Protease</keyword>
<proteinExistence type="inferred from homology"/>
<protein>
    <submittedName>
        <fullName evidence="13">Caspase-3</fullName>
    </submittedName>
</protein>
<dbReference type="Gene3D" id="1.10.533.10">
    <property type="entry name" value="Death Domain, Fas"/>
    <property type="match status" value="1"/>
</dbReference>
<dbReference type="SMR" id="A0A1S3K319"/>
<comment type="similarity">
    <text evidence="1 8">Belongs to the peptidase C14A family.</text>
</comment>
<dbReference type="InterPro" id="IPR033139">
    <property type="entry name" value="Caspase_cys_AS"/>
</dbReference>
<evidence type="ECO:0000259" key="10">
    <source>
        <dbReference type="PROSITE" id="PS50208"/>
    </source>
</evidence>
<dbReference type="SMART" id="SM00115">
    <property type="entry name" value="CASc"/>
    <property type="match status" value="1"/>
</dbReference>
<organism evidence="12 13">
    <name type="scientific">Lingula anatina</name>
    <name type="common">Brachiopod</name>
    <name type="synonym">Lingula unguis</name>
    <dbReference type="NCBI Taxonomy" id="7574"/>
    <lineage>
        <taxon>Eukaryota</taxon>
        <taxon>Metazoa</taxon>
        <taxon>Spiralia</taxon>
        <taxon>Lophotrochozoa</taxon>
        <taxon>Brachiopoda</taxon>
        <taxon>Linguliformea</taxon>
        <taxon>Lingulata</taxon>
        <taxon>Lingulida</taxon>
        <taxon>Linguloidea</taxon>
        <taxon>Lingulidae</taxon>
        <taxon>Lingula</taxon>
    </lineage>
</organism>
<dbReference type="GO" id="GO:0042981">
    <property type="term" value="P:regulation of apoptotic process"/>
    <property type="evidence" value="ECO:0007669"/>
    <property type="project" value="InterPro"/>
</dbReference>
<evidence type="ECO:0000256" key="4">
    <source>
        <dbReference type="ARBA" id="ARBA00022801"/>
    </source>
</evidence>
<dbReference type="GO" id="GO:0006508">
    <property type="term" value="P:proteolysis"/>
    <property type="evidence" value="ECO:0007669"/>
    <property type="project" value="UniProtKB-KW"/>
</dbReference>
<gene>
    <name evidence="13" type="primary">LOC106178332</name>
</gene>
<dbReference type="Pfam" id="PF00656">
    <property type="entry name" value="Peptidase_C14"/>
    <property type="match status" value="1"/>
</dbReference>
<dbReference type="PROSITE" id="PS50208">
    <property type="entry name" value="CASPASE_P20"/>
    <property type="match status" value="1"/>
</dbReference>
<evidence type="ECO:0000259" key="11">
    <source>
        <dbReference type="PROSITE" id="PS50209"/>
    </source>
</evidence>
<dbReference type="PANTHER" id="PTHR47901:SF8">
    <property type="entry name" value="CASPASE-3"/>
    <property type="match status" value="1"/>
</dbReference>
<dbReference type="PROSITE" id="PS50209">
    <property type="entry name" value="CARD"/>
    <property type="match status" value="1"/>
</dbReference>
<dbReference type="GO" id="GO:0006915">
    <property type="term" value="P:apoptotic process"/>
    <property type="evidence" value="ECO:0007669"/>
    <property type="project" value="UniProtKB-KW"/>
</dbReference>
<dbReference type="CDD" id="cd00032">
    <property type="entry name" value="CASc"/>
    <property type="match status" value="1"/>
</dbReference>
<feature type="domain" description="CARD" evidence="11">
    <location>
        <begin position="1"/>
        <end position="78"/>
    </location>
</feature>
<name>A0A1S3K319_LINAN</name>
<feature type="domain" description="Caspase family p10" evidence="9">
    <location>
        <begin position="311"/>
        <end position="398"/>
    </location>
</feature>
<dbReference type="InterPro" id="IPR016129">
    <property type="entry name" value="Caspase_his_AS"/>
</dbReference>